<protein>
    <submittedName>
        <fullName evidence="1">Uncharacterized protein</fullName>
    </submittedName>
</protein>
<evidence type="ECO:0000313" key="2">
    <source>
        <dbReference type="Proteomes" id="UP000033616"/>
    </source>
</evidence>
<comment type="caution">
    <text evidence="1">The sequence shown here is derived from an EMBL/GenBank/DDBJ whole genome shotgun (WGS) entry which is preliminary data.</text>
</comment>
<dbReference type="Proteomes" id="UP000033616">
    <property type="component" value="Unassembled WGS sequence"/>
</dbReference>
<dbReference type="PATRIC" id="fig|1359168.3.peg.810"/>
<reference evidence="1 2" key="1">
    <citation type="submission" date="2015-02" db="EMBL/GenBank/DDBJ databases">
        <title>Genome Sequencing of Rickettsiales.</title>
        <authorList>
            <person name="Daugherty S.C."/>
            <person name="Su Q."/>
            <person name="Abolude K."/>
            <person name="Beier-Sexton M."/>
            <person name="Carlyon J.A."/>
            <person name="Carter R."/>
            <person name="Day N.P."/>
            <person name="Dumler S.J."/>
            <person name="Dyachenko V."/>
            <person name="Godinez A."/>
            <person name="Kurtti T.J."/>
            <person name="Lichay M."/>
            <person name="Mullins K.E."/>
            <person name="Ott S."/>
            <person name="Pappas-Brown V."/>
            <person name="Paris D.H."/>
            <person name="Patel P."/>
            <person name="Richards A.L."/>
            <person name="Sadzewicz L."/>
            <person name="Sears K."/>
            <person name="Seidman D."/>
            <person name="Sengamalay N."/>
            <person name="Stenos J."/>
            <person name="Tallon L.J."/>
            <person name="Vincent G."/>
            <person name="Fraser C.M."/>
            <person name="Munderloh U."/>
            <person name="Dunning-Hotopp J.C."/>
        </authorList>
    </citation>
    <scope>NUCLEOTIDE SEQUENCE [LARGE SCALE GENOMIC DNA]</scope>
    <source>
        <strain evidence="1 2">Fuller</strain>
    </source>
</reference>
<proteinExistence type="predicted"/>
<gene>
    <name evidence="1" type="ORF">OCHUTO_1016</name>
</gene>
<organism evidence="1 2">
    <name type="scientific">Orientia chuto str. Dubai</name>
    <dbReference type="NCBI Taxonomy" id="1359168"/>
    <lineage>
        <taxon>Bacteria</taxon>
        <taxon>Pseudomonadati</taxon>
        <taxon>Pseudomonadota</taxon>
        <taxon>Alphaproteobacteria</taxon>
        <taxon>Rickettsiales</taxon>
        <taxon>Rickettsiaceae</taxon>
        <taxon>Rickettsieae</taxon>
        <taxon>Orientia</taxon>
    </lineage>
</organism>
<dbReference type="EMBL" id="LANP01000030">
    <property type="protein sequence ID" value="KJV55005.1"/>
    <property type="molecule type" value="Genomic_DNA"/>
</dbReference>
<evidence type="ECO:0000313" key="1">
    <source>
        <dbReference type="EMBL" id="KJV55005.1"/>
    </source>
</evidence>
<dbReference type="AlphaFoldDB" id="A0A0F3MGW9"/>
<name>A0A0F3MGW9_9RICK</name>
<accession>A0A0F3MGW9</accession>
<dbReference type="STRING" id="1359168.OCHUTO_1016"/>
<sequence length="63" mass="7296">MIYFLMHMRMYTIESSASLEMQQEDDIFYDAFEDIPNESTDVSDAEMKVLGNVDLSCFDTRGV</sequence>
<keyword evidence="2" id="KW-1185">Reference proteome</keyword>